<feature type="compositionally biased region" description="Basic residues" evidence="1">
    <location>
        <begin position="1"/>
        <end position="13"/>
    </location>
</feature>
<evidence type="ECO:0000313" key="2">
    <source>
        <dbReference type="Proteomes" id="UP000492821"/>
    </source>
</evidence>
<accession>A0A7E4ULU4</accession>
<dbReference type="Proteomes" id="UP000492821">
    <property type="component" value="Unassembled WGS sequence"/>
</dbReference>
<keyword evidence="2" id="KW-1185">Reference proteome</keyword>
<feature type="compositionally biased region" description="Polar residues" evidence="1">
    <location>
        <begin position="64"/>
        <end position="86"/>
    </location>
</feature>
<evidence type="ECO:0000313" key="3">
    <source>
        <dbReference type="WBParaSite" id="Pan_g10315.t1"/>
    </source>
</evidence>
<feature type="compositionally biased region" description="Low complexity" evidence="1">
    <location>
        <begin position="177"/>
        <end position="192"/>
    </location>
</feature>
<feature type="region of interest" description="Disordered" evidence="1">
    <location>
        <begin position="1"/>
        <end position="259"/>
    </location>
</feature>
<sequence>MAPAKKRISRGTKGKAASKPANPAVMTRNPSYIRTAAELRQNANDDESNAEAAPAVSATVEVAPTTSIRRSRAPSRTATVTSTDSSEPVRRSTRTRTVVQPAVKTSSRVSNRRAISKPVVKKKLTSKKEAPSRRSTPKSTEATETPSAPRRRVADRSTAKEAPAVQQEETTRRSPRTRTTTKTTASKSVSAPPRRAITKPKVKKTSAAKKNQPRRSILNNTGAKSFAEASTASRSRVANRLKAKKTPAARQQLRAPRNRTAPRRAIGDVVRREHNIGRRRSSSGSLYFPGGVPTYNGFTLTQHLYGYDMFDDTQADRYAEVICGRSPVATTYFFRGLNPGRRDQRLQ</sequence>
<proteinExistence type="predicted"/>
<reference evidence="2" key="1">
    <citation type="journal article" date="2013" name="Genetics">
        <title>The draft genome and transcriptome of Panagrellus redivivus are shaped by the harsh demands of a free-living lifestyle.</title>
        <authorList>
            <person name="Srinivasan J."/>
            <person name="Dillman A.R."/>
            <person name="Macchietto M.G."/>
            <person name="Heikkinen L."/>
            <person name="Lakso M."/>
            <person name="Fracchia K.M."/>
            <person name="Antoshechkin I."/>
            <person name="Mortazavi A."/>
            <person name="Wong G."/>
            <person name="Sternberg P.W."/>
        </authorList>
    </citation>
    <scope>NUCLEOTIDE SEQUENCE [LARGE SCALE GENOMIC DNA]</scope>
    <source>
        <strain evidence="2">MT8872</strain>
    </source>
</reference>
<dbReference type="AlphaFoldDB" id="A0A7E4ULU4"/>
<feature type="compositionally biased region" description="Polar residues" evidence="1">
    <location>
        <begin position="217"/>
        <end position="236"/>
    </location>
</feature>
<dbReference type="WBParaSite" id="Pan_g10315.t1">
    <property type="protein sequence ID" value="Pan_g10315.t1"/>
    <property type="gene ID" value="Pan_g10315"/>
</dbReference>
<protein>
    <submittedName>
        <fullName evidence="3">Uncharacterized protein</fullName>
    </submittedName>
</protein>
<reference evidence="3" key="2">
    <citation type="submission" date="2020-10" db="UniProtKB">
        <authorList>
            <consortium name="WormBaseParasite"/>
        </authorList>
    </citation>
    <scope>IDENTIFICATION</scope>
</reference>
<feature type="compositionally biased region" description="Polar residues" evidence="1">
    <location>
        <begin position="133"/>
        <end position="146"/>
    </location>
</feature>
<organism evidence="2 3">
    <name type="scientific">Panagrellus redivivus</name>
    <name type="common">Microworm</name>
    <dbReference type="NCBI Taxonomy" id="6233"/>
    <lineage>
        <taxon>Eukaryota</taxon>
        <taxon>Metazoa</taxon>
        <taxon>Ecdysozoa</taxon>
        <taxon>Nematoda</taxon>
        <taxon>Chromadorea</taxon>
        <taxon>Rhabditida</taxon>
        <taxon>Tylenchina</taxon>
        <taxon>Panagrolaimomorpha</taxon>
        <taxon>Panagrolaimoidea</taxon>
        <taxon>Panagrolaimidae</taxon>
        <taxon>Panagrellus</taxon>
    </lineage>
</organism>
<feature type="compositionally biased region" description="Basic residues" evidence="1">
    <location>
        <begin position="196"/>
        <end position="213"/>
    </location>
</feature>
<evidence type="ECO:0000256" key="1">
    <source>
        <dbReference type="SAM" id="MobiDB-lite"/>
    </source>
</evidence>
<feature type="compositionally biased region" description="Basic residues" evidence="1">
    <location>
        <begin position="110"/>
        <end position="125"/>
    </location>
</feature>
<name>A0A7E4ULU4_PANRE</name>
<feature type="compositionally biased region" description="Basic residues" evidence="1">
    <location>
        <begin position="237"/>
        <end position="247"/>
    </location>
</feature>